<accession>A0ABU8SNX4</accession>
<evidence type="ECO:0000313" key="2">
    <source>
        <dbReference type="Proteomes" id="UP001370590"/>
    </source>
</evidence>
<comment type="caution">
    <text evidence="1">The sequence shown here is derived from an EMBL/GenBank/DDBJ whole genome shotgun (WGS) entry which is preliminary data.</text>
</comment>
<evidence type="ECO:0000313" key="1">
    <source>
        <dbReference type="EMBL" id="MEJ6401143.1"/>
    </source>
</evidence>
<protein>
    <submittedName>
        <fullName evidence="1">Uncharacterized protein</fullName>
    </submittedName>
</protein>
<sequence length="112" mass="12792">MDFNKVILRFSNLAEFVRYMYLTTPDINHDAEIYVDDDPDGNITFSYSDPADLNLATNMGQSSELGILFMLLGSFGAAYDFNPIYDDDEKFISMDISVRKTPLPSVLQRFQK</sequence>
<keyword evidence="2" id="KW-1185">Reference proteome</keyword>
<dbReference type="EMBL" id="JAWMWH010000003">
    <property type="protein sequence ID" value="MEJ6401143.1"/>
    <property type="molecule type" value="Genomic_DNA"/>
</dbReference>
<name>A0ABU8SNX4_9LACO</name>
<dbReference type="RefSeq" id="WP_339960987.1">
    <property type="nucleotide sequence ID" value="NZ_JAWMWH010000003.1"/>
</dbReference>
<dbReference type="Proteomes" id="UP001370590">
    <property type="component" value="Unassembled WGS sequence"/>
</dbReference>
<reference evidence="1 2" key="1">
    <citation type="submission" date="2023-10" db="EMBL/GenBank/DDBJ databases">
        <title>Nicoliella lavandulae sp. nov. isolated from Lavandula angustifolia flowers.</title>
        <authorList>
            <person name="Alcantara C."/>
            <person name="Zuniga M."/>
            <person name="Landete J.M."/>
            <person name="Monedero V."/>
        </authorList>
    </citation>
    <scope>NUCLEOTIDE SEQUENCE [LARGE SCALE GENOMIC DNA]</scope>
    <source>
        <strain evidence="1 2">Es01</strain>
    </source>
</reference>
<proteinExistence type="predicted"/>
<gene>
    <name evidence="1" type="ORF">R4146_08315</name>
</gene>
<organism evidence="1 2">
    <name type="scientific">Nicoliella lavandulae</name>
    <dbReference type="NCBI Taxonomy" id="3082954"/>
    <lineage>
        <taxon>Bacteria</taxon>
        <taxon>Bacillati</taxon>
        <taxon>Bacillota</taxon>
        <taxon>Bacilli</taxon>
        <taxon>Lactobacillales</taxon>
        <taxon>Lactobacillaceae</taxon>
        <taxon>Nicoliella</taxon>
    </lineage>
</organism>